<reference evidence="2" key="2">
    <citation type="submission" date="2025-08" db="UniProtKB">
        <authorList>
            <consortium name="RefSeq"/>
        </authorList>
    </citation>
    <scope>IDENTIFICATION</scope>
</reference>
<dbReference type="AlphaFoldDB" id="A0AAJ8E3W7"/>
<reference evidence="2" key="1">
    <citation type="submission" date="2025-02" db="EMBL/GenBank/DDBJ databases">
        <authorList>
            <consortium name="NCBI Genome Project"/>
        </authorList>
    </citation>
    <scope>NUCLEOTIDE SEQUENCE</scope>
</reference>
<dbReference type="VEuPathDB" id="FungiDB:An02g14480"/>
<feature type="compositionally biased region" description="Basic and acidic residues" evidence="1">
    <location>
        <begin position="27"/>
        <end position="68"/>
    </location>
</feature>
<organism evidence="2">
    <name type="scientific">Aspergillus niger</name>
    <dbReference type="NCBI Taxonomy" id="5061"/>
    <lineage>
        <taxon>Eukaryota</taxon>
        <taxon>Fungi</taxon>
        <taxon>Dikarya</taxon>
        <taxon>Ascomycota</taxon>
        <taxon>Pezizomycotina</taxon>
        <taxon>Eurotiomycetes</taxon>
        <taxon>Eurotiomycetidae</taxon>
        <taxon>Eurotiales</taxon>
        <taxon>Aspergillaceae</taxon>
        <taxon>Aspergillus</taxon>
        <taxon>Aspergillus subgen. Circumdati</taxon>
    </lineage>
</organism>
<feature type="region of interest" description="Disordered" evidence="1">
    <location>
        <begin position="1"/>
        <end position="68"/>
    </location>
</feature>
<protein>
    <submittedName>
        <fullName evidence="2">Uncharacterized protein</fullName>
    </submittedName>
</protein>
<sequence length="376" mass="42105">MSSVGGANDLPGLRGKPVVSKGSRWSGSDEQRRNASDAVKRRGDDIYERGERLTGGERRERRRREESLQYRSQKVRECDRRTKGRGRKKFMTSERTRSQFKSFNTSCFFLHVLSGIVPVEPKSATASCSDVLTSEARTKFGVLKSKALRNIASVSLDPSISQVKKSIYLPPQRRLYPLGTYIHTKASARTMATIMHIGIPTDWCSAQFGVEEPRYLTGIHWPREVHDLLDYLETPSDHLNHVAEDTSFAGITMGARELQHILRSRDAVLHAYNHARRIVAMSSCRPLGGYLPCSKSALLPNPIPVAEKDIPVRQIMSMRMVTYTPQTIMHKILEVRGAKSAVVTTVEQKCKNNAVQQRIGVGIDKDTNCALTETAP</sequence>
<name>A0AAJ8E3W7_ASPNG</name>
<dbReference type="RefSeq" id="XP_059605736.1">
    <property type="nucleotide sequence ID" value="XM_059746808.1"/>
</dbReference>
<proteinExistence type="predicted"/>
<dbReference type="KEGG" id="ang:An02g14480"/>
<evidence type="ECO:0000256" key="1">
    <source>
        <dbReference type="SAM" id="MobiDB-lite"/>
    </source>
</evidence>
<dbReference type="GeneID" id="84590575"/>
<feature type="region of interest" description="Disordered" evidence="1">
    <location>
        <begin position="74"/>
        <end position="93"/>
    </location>
</feature>
<evidence type="ECO:0000313" key="2">
    <source>
        <dbReference type="RefSeq" id="XP_059605736.1"/>
    </source>
</evidence>
<accession>A0AAJ8E3W7</accession>
<gene>
    <name evidence="2" type="ORF">An02g14480</name>
</gene>